<evidence type="ECO:0000256" key="7">
    <source>
        <dbReference type="ARBA" id="ARBA00022679"/>
    </source>
</evidence>
<evidence type="ECO:0000256" key="5">
    <source>
        <dbReference type="ARBA" id="ARBA00022576"/>
    </source>
</evidence>
<sequence length="362" mass="40498">MVRKSVQNLKPYVAGKPIEEVERELGITNIDKLASNENLWGISPKVAEAIKEAVEQINYYPDGGAFRLKEKIAVKYGVALDQIILGNGSDELVMFLAMTLIDPGDEAVMPVPSFPRYEPVVTMMSGVAREIPLKEHRLDLEAMVRAINEKTKLIYLCNPNNPTGTYITQTELEQFLNEVPPNVTIVLDEAYFEFAKVNPDYPDGFNYFQKRPNIVVLRTFSKAYGLAGLRIGYGFAPAELAKAINSLRPPFNVNFLAQRAALAALDDEEFVAEVVKNTNSGKEYIYGELKKLGLAYIPSAANFLMVKTGKPSQIVFRELLKRGVIVRSGDIFGMDDWIRVTVGTPSQNKRFLNELRVVLEKI</sequence>
<comment type="subunit">
    <text evidence="4 11">Homodimer.</text>
</comment>
<organism evidence="13 14">
    <name type="scientific">Carboxydothermus pertinax</name>
    <dbReference type="NCBI Taxonomy" id="870242"/>
    <lineage>
        <taxon>Bacteria</taxon>
        <taxon>Bacillati</taxon>
        <taxon>Bacillota</taxon>
        <taxon>Clostridia</taxon>
        <taxon>Thermoanaerobacterales</taxon>
        <taxon>Thermoanaerobacteraceae</taxon>
        <taxon>Carboxydothermus</taxon>
    </lineage>
</organism>
<keyword evidence="6 11" id="KW-0028">Amino-acid biosynthesis</keyword>
<evidence type="ECO:0000256" key="9">
    <source>
        <dbReference type="ARBA" id="ARBA00023102"/>
    </source>
</evidence>
<comment type="pathway">
    <text evidence="2 11">Amino-acid biosynthesis; L-histidine biosynthesis; L-histidine from 5-phospho-alpha-D-ribose 1-diphosphate: step 7/9.</text>
</comment>
<dbReference type="InterPro" id="IPR015424">
    <property type="entry name" value="PyrdxlP-dep_Trfase"/>
</dbReference>
<dbReference type="AlphaFoldDB" id="A0A1L8CTS8"/>
<dbReference type="InterPro" id="IPR050106">
    <property type="entry name" value="HistidinolP_aminotransfase"/>
</dbReference>
<evidence type="ECO:0000256" key="6">
    <source>
        <dbReference type="ARBA" id="ARBA00022605"/>
    </source>
</evidence>
<dbReference type="InterPro" id="IPR004839">
    <property type="entry name" value="Aminotransferase_I/II_large"/>
</dbReference>
<keyword evidence="9 11" id="KW-0368">Histidine biosynthesis</keyword>
<dbReference type="GO" id="GO:0000105">
    <property type="term" value="P:L-histidine biosynthetic process"/>
    <property type="evidence" value="ECO:0007669"/>
    <property type="project" value="UniProtKB-UniRule"/>
</dbReference>
<dbReference type="Gene3D" id="3.40.640.10">
    <property type="entry name" value="Type I PLP-dependent aspartate aminotransferase-like (Major domain)"/>
    <property type="match status" value="1"/>
</dbReference>
<keyword evidence="14" id="KW-1185">Reference proteome</keyword>
<evidence type="ECO:0000256" key="11">
    <source>
        <dbReference type="HAMAP-Rule" id="MF_01023"/>
    </source>
</evidence>
<feature type="modified residue" description="N6-(pyridoxal phosphate)lysine" evidence="11">
    <location>
        <position position="222"/>
    </location>
</feature>
<dbReference type="STRING" id="870242.cpu_08170"/>
<evidence type="ECO:0000313" key="13">
    <source>
        <dbReference type="EMBL" id="GAV22307.1"/>
    </source>
</evidence>
<evidence type="ECO:0000256" key="10">
    <source>
        <dbReference type="ARBA" id="ARBA00047481"/>
    </source>
</evidence>
<keyword evidence="8 11" id="KW-0663">Pyridoxal phosphate</keyword>
<dbReference type="EC" id="2.6.1.9" evidence="11"/>
<evidence type="ECO:0000256" key="4">
    <source>
        <dbReference type="ARBA" id="ARBA00011738"/>
    </source>
</evidence>
<dbReference type="SUPFAM" id="SSF53383">
    <property type="entry name" value="PLP-dependent transferases"/>
    <property type="match status" value="1"/>
</dbReference>
<dbReference type="Proteomes" id="UP000187485">
    <property type="component" value="Unassembled WGS sequence"/>
</dbReference>
<dbReference type="Gene3D" id="3.90.1150.10">
    <property type="entry name" value="Aspartate Aminotransferase, domain 1"/>
    <property type="match status" value="1"/>
</dbReference>
<dbReference type="PROSITE" id="PS00599">
    <property type="entry name" value="AA_TRANSFER_CLASS_2"/>
    <property type="match status" value="1"/>
</dbReference>
<dbReference type="InterPro" id="IPR005861">
    <property type="entry name" value="HisP_aminotrans"/>
</dbReference>
<evidence type="ECO:0000256" key="3">
    <source>
        <dbReference type="ARBA" id="ARBA00007970"/>
    </source>
</evidence>
<dbReference type="PANTHER" id="PTHR43643">
    <property type="entry name" value="HISTIDINOL-PHOSPHATE AMINOTRANSFERASE 2"/>
    <property type="match status" value="1"/>
</dbReference>
<feature type="domain" description="Aminotransferase class I/classII large" evidence="12">
    <location>
        <begin position="32"/>
        <end position="354"/>
    </location>
</feature>
<dbReference type="EMBL" id="BDJK01000011">
    <property type="protein sequence ID" value="GAV22307.1"/>
    <property type="molecule type" value="Genomic_DNA"/>
</dbReference>
<dbReference type="InterPro" id="IPR015421">
    <property type="entry name" value="PyrdxlP-dep_Trfase_major"/>
</dbReference>
<dbReference type="OrthoDB" id="9813612at2"/>
<dbReference type="UniPathway" id="UPA00031">
    <property type="reaction ID" value="UER00012"/>
</dbReference>
<evidence type="ECO:0000256" key="2">
    <source>
        <dbReference type="ARBA" id="ARBA00005011"/>
    </source>
</evidence>
<dbReference type="PANTHER" id="PTHR43643:SF6">
    <property type="entry name" value="HISTIDINOL-PHOSPHATE AMINOTRANSFERASE"/>
    <property type="match status" value="1"/>
</dbReference>
<protein>
    <recommendedName>
        <fullName evidence="11">Histidinol-phosphate aminotransferase</fullName>
        <ecNumber evidence="11">2.6.1.9</ecNumber>
    </recommendedName>
    <alternativeName>
        <fullName evidence="11">Imidazole acetol-phosphate transaminase</fullName>
    </alternativeName>
</protein>
<name>A0A1L8CTS8_9THEO</name>
<comment type="catalytic activity">
    <reaction evidence="10 11">
        <text>L-histidinol phosphate + 2-oxoglutarate = 3-(imidazol-4-yl)-2-oxopropyl phosphate + L-glutamate</text>
        <dbReference type="Rhea" id="RHEA:23744"/>
        <dbReference type="ChEBI" id="CHEBI:16810"/>
        <dbReference type="ChEBI" id="CHEBI:29985"/>
        <dbReference type="ChEBI" id="CHEBI:57766"/>
        <dbReference type="ChEBI" id="CHEBI:57980"/>
        <dbReference type="EC" id="2.6.1.9"/>
    </reaction>
</comment>
<dbReference type="GO" id="GO:0030170">
    <property type="term" value="F:pyridoxal phosphate binding"/>
    <property type="evidence" value="ECO:0007669"/>
    <property type="project" value="InterPro"/>
</dbReference>
<keyword evidence="5 11" id="KW-0032">Aminotransferase</keyword>
<keyword evidence="7 11" id="KW-0808">Transferase</keyword>
<evidence type="ECO:0000256" key="8">
    <source>
        <dbReference type="ARBA" id="ARBA00022898"/>
    </source>
</evidence>
<comment type="similarity">
    <text evidence="3 11">Belongs to the class-II pyridoxal-phosphate-dependent aminotransferase family. Histidinol-phosphate aminotransferase subfamily.</text>
</comment>
<evidence type="ECO:0000313" key="14">
    <source>
        <dbReference type="Proteomes" id="UP000187485"/>
    </source>
</evidence>
<dbReference type="HAMAP" id="MF_01023">
    <property type="entry name" value="HisC_aminotrans_2"/>
    <property type="match status" value="1"/>
</dbReference>
<dbReference type="CDD" id="cd00609">
    <property type="entry name" value="AAT_like"/>
    <property type="match status" value="1"/>
</dbReference>
<dbReference type="Pfam" id="PF00155">
    <property type="entry name" value="Aminotran_1_2"/>
    <property type="match status" value="1"/>
</dbReference>
<dbReference type="InterPro" id="IPR001917">
    <property type="entry name" value="Aminotrans_II_pyridoxalP_BS"/>
</dbReference>
<comment type="caution">
    <text evidence="13">The sequence shown here is derived from an EMBL/GenBank/DDBJ whole genome shotgun (WGS) entry which is preliminary data.</text>
</comment>
<gene>
    <name evidence="11" type="primary">hisC</name>
    <name evidence="13" type="ORF">cpu_08170</name>
</gene>
<dbReference type="InterPro" id="IPR015422">
    <property type="entry name" value="PyrdxlP-dep_Trfase_small"/>
</dbReference>
<dbReference type="GO" id="GO:0004400">
    <property type="term" value="F:histidinol-phosphate transaminase activity"/>
    <property type="evidence" value="ECO:0007669"/>
    <property type="project" value="UniProtKB-UniRule"/>
</dbReference>
<reference evidence="14" key="1">
    <citation type="submission" date="2016-12" db="EMBL/GenBank/DDBJ databases">
        <title>Draft Genome Sequences od Carboxydothermus pertinax and islandicus, Hydrogenogenic Carboxydotrophic Bacteria.</title>
        <authorList>
            <person name="Fukuyama Y."/>
            <person name="Ohmae K."/>
            <person name="Yoneda Y."/>
            <person name="Yoshida T."/>
            <person name="Sako Y."/>
        </authorList>
    </citation>
    <scope>NUCLEOTIDE SEQUENCE [LARGE SCALE GENOMIC DNA]</scope>
    <source>
        <strain evidence="14">Ug1</strain>
    </source>
</reference>
<accession>A0A1L8CTS8</accession>
<dbReference type="NCBIfam" id="TIGR01141">
    <property type="entry name" value="hisC"/>
    <property type="match status" value="1"/>
</dbReference>
<comment type="cofactor">
    <cofactor evidence="1 11">
        <name>pyridoxal 5'-phosphate</name>
        <dbReference type="ChEBI" id="CHEBI:597326"/>
    </cofactor>
</comment>
<evidence type="ECO:0000256" key="1">
    <source>
        <dbReference type="ARBA" id="ARBA00001933"/>
    </source>
</evidence>
<proteinExistence type="inferred from homology"/>
<dbReference type="RefSeq" id="WP_075858793.1">
    <property type="nucleotide sequence ID" value="NZ_BDJK01000011.1"/>
</dbReference>
<evidence type="ECO:0000259" key="12">
    <source>
        <dbReference type="Pfam" id="PF00155"/>
    </source>
</evidence>